<dbReference type="PANTHER" id="PTHR23131:SF4">
    <property type="entry name" value="METALLO-BETA-LACTAMASE SUPERFAMILY POTEIN"/>
    <property type="match status" value="1"/>
</dbReference>
<organism evidence="2 3">
    <name type="scientific">Celeribacter neptunius</name>
    <dbReference type="NCBI Taxonomy" id="588602"/>
    <lineage>
        <taxon>Bacteria</taxon>
        <taxon>Pseudomonadati</taxon>
        <taxon>Pseudomonadota</taxon>
        <taxon>Alphaproteobacteria</taxon>
        <taxon>Rhodobacterales</taxon>
        <taxon>Roseobacteraceae</taxon>
        <taxon>Celeribacter</taxon>
    </lineage>
</organism>
<dbReference type="InterPro" id="IPR048933">
    <property type="entry name" value="B_lactamase-like_C"/>
</dbReference>
<accession>A0A1I3UJJ5</accession>
<sequence length="346" mass="38037">MHDPIRTPFEPPEMGGVVEIAEGVLWSRMPLPIPLAHVNVFTFDDGDGWTVVDTGVDTGKSRTLWTDLMAGPLGGRPITRVIATHHHLDHIGLAGWLMTEYGAELLTTRTSYLMARMLRLDVQEEPTPEMLAFWRSCGMAPDVYETRLSERPFNTADAVAPLPLGYTRLQDGGEIEIGGRLWDIRTGDGHAPEHATFWSRDETLVIGGDQLLGGISPNLGVSPTEPMADPVGDWLASCERFVPHARDSQLVLTGHKLPYTGLPARLGHLIDNHRHALARLTDALMEPKTACDCFEVLFKRPIKAGEYGLAMVEAMAHCRHLEHLGLVSGTPRQDGAILWQATGGDR</sequence>
<dbReference type="OrthoDB" id="2971563at2"/>
<dbReference type="Proteomes" id="UP000199630">
    <property type="component" value="Unassembled WGS sequence"/>
</dbReference>
<evidence type="ECO:0000259" key="1">
    <source>
        <dbReference type="SMART" id="SM00849"/>
    </source>
</evidence>
<dbReference type="InterPro" id="IPR001279">
    <property type="entry name" value="Metallo-B-lactamas"/>
</dbReference>
<dbReference type="SUPFAM" id="SSF56281">
    <property type="entry name" value="Metallo-hydrolase/oxidoreductase"/>
    <property type="match status" value="1"/>
</dbReference>
<dbReference type="STRING" id="588602.SAMN04487991_3093"/>
<gene>
    <name evidence="2" type="ORF">SAMN04487991_3093</name>
</gene>
<name>A0A1I3UJJ5_9RHOB</name>
<dbReference type="Gene3D" id="1.10.10.10">
    <property type="entry name" value="Winged helix-like DNA-binding domain superfamily/Winged helix DNA-binding domain"/>
    <property type="match status" value="1"/>
</dbReference>
<dbReference type="AlphaFoldDB" id="A0A1I3UJJ5"/>
<dbReference type="InterPro" id="IPR036866">
    <property type="entry name" value="RibonucZ/Hydroxyglut_hydro"/>
</dbReference>
<dbReference type="Gene3D" id="3.60.15.10">
    <property type="entry name" value="Ribonuclease Z/Hydroxyacylglutathione hydrolase-like"/>
    <property type="match status" value="1"/>
</dbReference>
<dbReference type="InterPro" id="IPR050662">
    <property type="entry name" value="Sec-metab_biosynth-thioest"/>
</dbReference>
<dbReference type="InterPro" id="IPR036388">
    <property type="entry name" value="WH-like_DNA-bd_sf"/>
</dbReference>
<dbReference type="Pfam" id="PF00753">
    <property type="entry name" value="Lactamase_B"/>
    <property type="match status" value="1"/>
</dbReference>
<dbReference type="SMART" id="SM00849">
    <property type="entry name" value="Lactamase_B"/>
    <property type="match status" value="1"/>
</dbReference>
<dbReference type="RefSeq" id="WP_090061608.1">
    <property type="nucleotide sequence ID" value="NZ_FORH01000006.1"/>
</dbReference>
<feature type="domain" description="Metallo-beta-lactamase" evidence="1">
    <location>
        <begin position="37"/>
        <end position="255"/>
    </location>
</feature>
<dbReference type="EMBL" id="FORH01000006">
    <property type="protein sequence ID" value="SFJ83220.1"/>
    <property type="molecule type" value="Genomic_DNA"/>
</dbReference>
<evidence type="ECO:0000313" key="3">
    <source>
        <dbReference type="Proteomes" id="UP000199630"/>
    </source>
</evidence>
<dbReference type="Pfam" id="PF21221">
    <property type="entry name" value="B_lactamase-like_C"/>
    <property type="match status" value="1"/>
</dbReference>
<dbReference type="PANTHER" id="PTHR23131">
    <property type="entry name" value="ENDORIBONUCLEASE LACTB2"/>
    <property type="match status" value="1"/>
</dbReference>
<proteinExistence type="predicted"/>
<protein>
    <submittedName>
        <fullName evidence="2">Glyoxylase, beta-lactamase superfamily II</fullName>
    </submittedName>
</protein>
<keyword evidence="3" id="KW-1185">Reference proteome</keyword>
<reference evidence="3" key="1">
    <citation type="submission" date="2016-10" db="EMBL/GenBank/DDBJ databases">
        <authorList>
            <person name="Varghese N."/>
            <person name="Submissions S."/>
        </authorList>
    </citation>
    <scope>NUCLEOTIDE SEQUENCE [LARGE SCALE GENOMIC DNA]</scope>
    <source>
        <strain evidence="3">DSM 26471</strain>
    </source>
</reference>
<evidence type="ECO:0000313" key="2">
    <source>
        <dbReference type="EMBL" id="SFJ83220.1"/>
    </source>
</evidence>